<dbReference type="PANTHER" id="PTHR31923">
    <property type="entry name" value="BSD DOMAIN-CONTAINING PROTEIN"/>
    <property type="match status" value="1"/>
</dbReference>
<feature type="compositionally biased region" description="Acidic residues" evidence="1">
    <location>
        <begin position="74"/>
        <end position="96"/>
    </location>
</feature>
<feature type="compositionally biased region" description="Acidic residues" evidence="1">
    <location>
        <begin position="578"/>
        <end position="595"/>
    </location>
</feature>
<dbReference type="SMART" id="SM00751">
    <property type="entry name" value="BSD"/>
    <property type="match status" value="1"/>
</dbReference>
<gene>
    <name evidence="3" type="primary">ga22178</name>
    <name evidence="3" type="ORF">PR202_ga22178</name>
</gene>
<reference evidence="3" key="1">
    <citation type="journal article" date="2018" name="DNA Res.">
        <title>Multiple hybrid de novo genome assembly of finger millet, an orphan allotetraploid crop.</title>
        <authorList>
            <person name="Hatakeyama M."/>
            <person name="Aluri S."/>
            <person name="Balachadran M.T."/>
            <person name="Sivarajan S.R."/>
            <person name="Patrignani A."/>
            <person name="Gruter S."/>
            <person name="Poveda L."/>
            <person name="Shimizu-Inatsugi R."/>
            <person name="Baeten J."/>
            <person name="Francoijs K.J."/>
            <person name="Nataraja K.N."/>
            <person name="Reddy Y.A.N."/>
            <person name="Phadnis S."/>
            <person name="Ravikumar R.L."/>
            <person name="Schlapbach R."/>
            <person name="Sreeman S.M."/>
            <person name="Shimizu K.K."/>
        </authorList>
    </citation>
    <scope>NUCLEOTIDE SEQUENCE</scope>
</reference>
<evidence type="ECO:0000313" key="4">
    <source>
        <dbReference type="Proteomes" id="UP001054889"/>
    </source>
</evidence>
<accession>A0AAV5D1W8</accession>
<feature type="compositionally biased region" description="Acidic residues" evidence="1">
    <location>
        <begin position="550"/>
        <end position="567"/>
    </location>
</feature>
<feature type="domain" description="BSD" evidence="2">
    <location>
        <begin position="304"/>
        <end position="356"/>
    </location>
</feature>
<dbReference type="Gene3D" id="1.10.3970.10">
    <property type="entry name" value="BSD domain"/>
    <property type="match status" value="1"/>
</dbReference>
<keyword evidence="4" id="KW-1185">Reference proteome</keyword>
<sequence length="595" mass="64575">MANQTAGRLVFSGKIPSPQTKKVEDMADFPSFNLGNEGVSIKVEVWKGKLEPYDELQQELQEQHEGLDKKGNDGDDGFDDDEANNLEDGNNDDKEEDWGKENKDTNLNTPHRNSSEVTSPPTGPTVQRQQTNDKAPALPSNQVSRRSCPPPPSPPAMAWFARSIANSLLSPEEEHDSTDPGPSTSPGASPPRGVREDLSELTGALANRFQGLASFLAPTAPDGAPRRPDPAEIAGRFRAGLARLPVRQAVADLAKIASSLLPPELDEAEVAAGVTEEVVAFARDAALRPELWLDFPLLPEDADSDDFDMTDAQQDHALAVESVAPELADLRIELCPSHMSEGCFWMIYFVLLHPKLTKEDVEILSTTQAYQLLIDLSQILEARKSLSHDLQYQTKLQSGKEDAVHVSFSNENAVLSSPVELLGVVKDQDDFGMATSFSNIDYGIPQPTDQEVQVLSANTVSGSGAVSSENISSSITVQLVPVLKDTTEASQSSVEESTCDLSTEDAVTEQPVLMSEIALMDKSASKDYQQKQPSADVIEQSRVIIQKTDNDDDDDDDGDEWLEEEETGGPRSTTIPIADDEDVSFSDLEEDDGAA</sequence>
<evidence type="ECO:0000259" key="2">
    <source>
        <dbReference type="PROSITE" id="PS50858"/>
    </source>
</evidence>
<dbReference type="EMBL" id="BQKI01000011">
    <property type="protein sequence ID" value="GJN04614.1"/>
    <property type="molecule type" value="Genomic_DNA"/>
</dbReference>
<dbReference type="PROSITE" id="PS50858">
    <property type="entry name" value="BSD"/>
    <property type="match status" value="1"/>
</dbReference>
<feature type="compositionally biased region" description="Low complexity" evidence="1">
    <location>
        <begin position="179"/>
        <end position="191"/>
    </location>
</feature>
<reference evidence="3" key="2">
    <citation type="submission" date="2021-12" db="EMBL/GenBank/DDBJ databases">
        <title>Resequencing data analysis of finger millet.</title>
        <authorList>
            <person name="Hatakeyama M."/>
            <person name="Aluri S."/>
            <person name="Balachadran M.T."/>
            <person name="Sivarajan S.R."/>
            <person name="Poveda L."/>
            <person name="Shimizu-Inatsugi R."/>
            <person name="Schlapbach R."/>
            <person name="Sreeman S.M."/>
            <person name="Shimizu K.K."/>
        </authorList>
    </citation>
    <scope>NUCLEOTIDE SEQUENCE</scope>
</reference>
<dbReference type="InterPro" id="IPR005607">
    <property type="entry name" value="BSD_dom"/>
</dbReference>
<evidence type="ECO:0000256" key="1">
    <source>
        <dbReference type="SAM" id="MobiDB-lite"/>
    </source>
</evidence>
<dbReference type="Pfam" id="PF03909">
    <property type="entry name" value="BSD"/>
    <property type="match status" value="1"/>
</dbReference>
<proteinExistence type="predicted"/>
<organism evidence="3 4">
    <name type="scientific">Eleusine coracana subsp. coracana</name>
    <dbReference type="NCBI Taxonomy" id="191504"/>
    <lineage>
        <taxon>Eukaryota</taxon>
        <taxon>Viridiplantae</taxon>
        <taxon>Streptophyta</taxon>
        <taxon>Embryophyta</taxon>
        <taxon>Tracheophyta</taxon>
        <taxon>Spermatophyta</taxon>
        <taxon>Magnoliopsida</taxon>
        <taxon>Liliopsida</taxon>
        <taxon>Poales</taxon>
        <taxon>Poaceae</taxon>
        <taxon>PACMAD clade</taxon>
        <taxon>Chloridoideae</taxon>
        <taxon>Cynodonteae</taxon>
        <taxon>Eleusininae</taxon>
        <taxon>Eleusine</taxon>
    </lineage>
</organism>
<dbReference type="PANTHER" id="PTHR31923:SF33">
    <property type="entry name" value="BSD DOMAIN CONTAINING PROTEIN, EXPRESSED"/>
    <property type="match status" value="1"/>
</dbReference>
<evidence type="ECO:0000313" key="3">
    <source>
        <dbReference type="EMBL" id="GJN04614.1"/>
    </source>
</evidence>
<dbReference type="InterPro" id="IPR035925">
    <property type="entry name" value="BSD_dom_sf"/>
</dbReference>
<name>A0AAV5D1W8_ELECO</name>
<feature type="compositionally biased region" description="Basic and acidic residues" evidence="1">
    <location>
        <begin position="61"/>
        <end position="73"/>
    </location>
</feature>
<feature type="compositionally biased region" description="Polar residues" evidence="1">
    <location>
        <begin position="105"/>
        <end position="143"/>
    </location>
</feature>
<dbReference type="SUPFAM" id="SSF140383">
    <property type="entry name" value="BSD domain-like"/>
    <property type="match status" value="1"/>
</dbReference>
<dbReference type="Proteomes" id="UP001054889">
    <property type="component" value="Unassembled WGS sequence"/>
</dbReference>
<dbReference type="AlphaFoldDB" id="A0AAV5D1W8"/>
<feature type="region of interest" description="Disordered" evidence="1">
    <location>
        <begin position="54"/>
        <end position="195"/>
    </location>
</feature>
<feature type="region of interest" description="Disordered" evidence="1">
    <location>
        <begin position="524"/>
        <end position="595"/>
    </location>
</feature>
<comment type="caution">
    <text evidence="3">The sequence shown here is derived from an EMBL/GenBank/DDBJ whole genome shotgun (WGS) entry which is preliminary data.</text>
</comment>
<protein>
    <recommendedName>
        <fullName evidence="2">BSD domain-containing protein</fullName>
    </recommendedName>
</protein>
<feature type="region of interest" description="Disordered" evidence="1">
    <location>
        <begin position="1"/>
        <end position="22"/>
    </location>
</feature>